<dbReference type="GeneID" id="14407646"/>
<dbReference type="PRINTS" id="PR00420">
    <property type="entry name" value="RNGMNOXGNASE"/>
</dbReference>
<accession>L0KVW5</accession>
<dbReference type="SUPFAM" id="SSF51905">
    <property type="entry name" value="FAD/NAD(P)-binding domain"/>
    <property type="match status" value="1"/>
</dbReference>
<dbReference type="InterPro" id="IPR011777">
    <property type="entry name" value="Geranylgeranyl_Rdtase_fam"/>
</dbReference>
<dbReference type="HOGENOM" id="CLU_024648_5_0_2"/>
<reference evidence="3" key="1">
    <citation type="submission" date="2012-02" db="EMBL/GenBank/DDBJ databases">
        <title>Complete sequence of chromosome of Methanomethylovorans hollandica DSM 15978.</title>
        <authorList>
            <person name="Lucas S."/>
            <person name="Copeland A."/>
            <person name="Lapidus A."/>
            <person name="Glavina del Rio T."/>
            <person name="Dalin E."/>
            <person name="Tice H."/>
            <person name="Bruce D."/>
            <person name="Goodwin L."/>
            <person name="Pitluck S."/>
            <person name="Peters L."/>
            <person name="Mikhailova N."/>
            <person name="Held B."/>
            <person name="Kyrpides N."/>
            <person name="Mavromatis K."/>
            <person name="Ivanova N."/>
            <person name="Brettin T."/>
            <person name="Detter J.C."/>
            <person name="Han C."/>
            <person name="Larimer F."/>
            <person name="Land M."/>
            <person name="Hauser L."/>
            <person name="Markowitz V."/>
            <person name="Cheng J.-F."/>
            <person name="Hugenholtz P."/>
            <person name="Woyke T."/>
            <person name="Wu D."/>
            <person name="Spring S."/>
            <person name="Schroeder M."/>
            <person name="Brambilla E."/>
            <person name="Klenk H.-P."/>
            <person name="Eisen J.A."/>
        </authorList>
    </citation>
    <scope>NUCLEOTIDE SEQUENCE [LARGE SCALE GENOMIC DNA]</scope>
    <source>
        <strain evidence="3">DSM 15978 / NBRC 107637 / DMS1</strain>
    </source>
</reference>
<proteinExistence type="predicted"/>
<dbReference type="EMBL" id="CP003362">
    <property type="protein sequence ID" value="AGB48805.1"/>
    <property type="molecule type" value="Genomic_DNA"/>
</dbReference>
<dbReference type="Gene3D" id="3.50.50.60">
    <property type="entry name" value="FAD/NAD(P)-binding domain"/>
    <property type="match status" value="1"/>
</dbReference>
<gene>
    <name evidence="2" type="ordered locus">Metho_0540</name>
</gene>
<dbReference type="Proteomes" id="UP000010866">
    <property type="component" value="Chromosome"/>
</dbReference>
<sequence>MDHDVIVVGGGPGGAMAARTCAEKGLRVLLLEKEEVPRYKACGGAVSWKALKLIGPIDDVKPQYMCYGATIHSPAMRQSSQKIKEAASILVFRDSFDHFLLKQAQNSGAVINTGEKVISVNITDERVHVVTTKGEHAAKILIGADGVNSTVARETGLRKKWEPQGYGICIETEIALSSEDAERCILDKELIEAYFLKSRGYGWVFPKGNIMSVGIGLWKPSNMKPAQAFDEFISFLSKEKGVDLAAHIDHRFIHRVPVGGMNRNTYGEKVLLVGDAAGFVDPFLGEGIYYAVASGVTAGEVAAEAIYTGTDLSSYRKRCDSLFNNDLHTAFKFGNAFHEHIEKIFYLFDKDPELFKMYVLTGKGVYGYREYIKRSVLRTPVTLLKIVESMFKTAKE</sequence>
<dbReference type="OrthoDB" id="46008at2157"/>
<dbReference type="InterPro" id="IPR036188">
    <property type="entry name" value="FAD/NAD-bd_sf"/>
</dbReference>
<dbReference type="STRING" id="867904.Metho_0540"/>
<dbReference type="GO" id="GO:0071949">
    <property type="term" value="F:FAD binding"/>
    <property type="evidence" value="ECO:0007669"/>
    <property type="project" value="InterPro"/>
</dbReference>
<organism evidence="2 3">
    <name type="scientific">Methanomethylovorans hollandica (strain DSM 15978 / NBRC 107637 / DMS1)</name>
    <dbReference type="NCBI Taxonomy" id="867904"/>
    <lineage>
        <taxon>Archaea</taxon>
        <taxon>Methanobacteriati</taxon>
        <taxon>Methanobacteriota</taxon>
        <taxon>Stenosarchaea group</taxon>
        <taxon>Methanomicrobia</taxon>
        <taxon>Methanosarcinales</taxon>
        <taxon>Methanosarcinaceae</taxon>
        <taxon>Methanomethylovorans</taxon>
    </lineage>
</organism>
<dbReference type="KEGG" id="mhz:Metho_0540"/>
<evidence type="ECO:0000259" key="1">
    <source>
        <dbReference type="Pfam" id="PF01494"/>
    </source>
</evidence>
<dbReference type="InterPro" id="IPR002938">
    <property type="entry name" value="FAD-bd"/>
</dbReference>
<dbReference type="Pfam" id="PF01494">
    <property type="entry name" value="FAD_binding_3"/>
    <property type="match status" value="1"/>
</dbReference>
<evidence type="ECO:0000313" key="2">
    <source>
        <dbReference type="EMBL" id="AGB48805.1"/>
    </source>
</evidence>
<dbReference type="InterPro" id="IPR050407">
    <property type="entry name" value="Geranylgeranyl_reductase"/>
</dbReference>
<dbReference type="AlphaFoldDB" id="L0KVW5"/>
<keyword evidence="3" id="KW-1185">Reference proteome</keyword>
<dbReference type="PANTHER" id="PTHR42685:SF18">
    <property type="entry name" value="DIGERANYLGERANYLGLYCEROPHOSPHOLIPID REDUCTASE"/>
    <property type="match status" value="1"/>
</dbReference>
<protein>
    <submittedName>
        <fullName evidence="2">Geranylgeranyl reductase family protein</fullName>
    </submittedName>
</protein>
<feature type="domain" description="FAD-binding" evidence="1">
    <location>
        <begin position="3"/>
        <end position="306"/>
    </location>
</feature>
<dbReference type="RefSeq" id="WP_015323974.1">
    <property type="nucleotide sequence ID" value="NC_019977.1"/>
</dbReference>
<dbReference type="GO" id="GO:0016628">
    <property type="term" value="F:oxidoreductase activity, acting on the CH-CH group of donors, NAD or NADP as acceptor"/>
    <property type="evidence" value="ECO:0007669"/>
    <property type="project" value="InterPro"/>
</dbReference>
<name>L0KVW5_METHD</name>
<dbReference type="NCBIfam" id="TIGR02032">
    <property type="entry name" value="GG-red-SF"/>
    <property type="match status" value="1"/>
</dbReference>
<evidence type="ECO:0000313" key="3">
    <source>
        <dbReference type="Proteomes" id="UP000010866"/>
    </source>
</evidence>
<dbReference type="PANTHER" id="PTHR42685">
    <property type="entry name" value="GERANYLGERANYL DIPHOSPHATE REDUCTASE"/>
    <property type="match status" value="1"/>
</dbReference>